<sequence>MAKSPQITDSHFYDGESLPLTSNKRTGDGDWLRKSFSRLILPYWTLLTYLLLAPHPLWFLTGLSQPDEFSIFTMSDLIQHLSAFAVLGFLLSTQFSPSGRTSKLLYASGFYAVITELLQWFIPNRHAAISDMLANASGLIIGWSCYLLLRSLFSTRTISFQTR</sequence>
<keyword evidence="1" id="KW-0472">Membrane</keyword>
<gene>
    <name evidence="3" type="ORF">Mal48_39230</name>
</gene>
<evidence type="ECO:0000259" key="2">
    <source>
        <dbReference type="Pfam" id="PF04892"/>
    </source>
</evidence>
<evidence type="ECO:0000256" key="1">
    <source>
        <dbReference type="SAM" id="Phobius"/>
    </source>
</evidence>
<dbReference type="Pfam" id="PF04892">
    <property type="entry name" value="VanZ"/>
    <property type="match status" value="1"/>
</dbReference>
<feature type="transmembrane region" description="Helical" evidence="1">
    <location>
        <begin position="128"/>
        <end position="149"/>
    </location>
</feature>
<proteinExistence type="predicted"/>
<feature type="domain" description="VanZ-like" evidence="2">
    <location>
        <begin position="59"/>
        <end position="149"/>
    </location>
</feature>
<dbReference type="AlphaFoldDB" id="A0A517QSQ5"/>
<feature type="transmembrane region" description="Helical" evidence="1">
    <location>
        <begin position="71"/>
        <end position="92"/>
    </location>
</feature>
<feature type="transmembrane region" description="Helical" evidence="1">
    <location>
        <begin position="40"/>
        <end position="59"/>
    </location>
</feature>
<dbReference type="NCBIfam" id="NF037970">
    <property type="entry name" value="vanZ_1"/>
    <property type="match status" value="1"/>
</dbReference>
<keyword evidence="4" id="KW-1185">Reference proteome</keyword>
<reference evidence="3 4" key="1">
    <citation type="submission" date="2019-02" db="EMBL/GenBank/DDBJ databases">
        <title>Deep-cultivation of Planctomycetes and their phenomic and genomic characterization uncovers novel biology.</title>
        <authorList>
            <person name="Wiegand S."/>
            <person name="Jogler M."/>
            <person name="Boedeker C."/>
            <person name="Pinto D."/>
            <person name="Vollmers J."/>
            <person name="Rivas-Marin E."/>
            <person name="Kohn T."/>
            <person name="Peeters S.H."/>
            <person name="Heuer A."/>
            <person name="Rast P."/>
            <person name="Oberbeckmann S."/>
            <person name="Bunk B."/>
            <person name="Jeske O."/>
            <person name="Meyerdierks A."/>
            <person name="Storesund J.E."/>
            <person name="Kallscheuer N."/>
            <person name="Luecker S."/>
            <person name="Lage O.M."/>
            <person name="Pohl T."/>
            <person name="Merkel B.J."/>
            <person name="Hornburger P."/>
            <person name="Mueller R.-W."/>
            <person name="Bruemmer F."/>
            <person name="Labrenz M."/>
            <person name="Spormann A.M."/>
            <person name="Op den Camp H."/>
            <person name="Overmann J."/>
            <person name="Amann R."/>
            <person name="Jetten M.S.M."/>
            <person name="Mascher T."/>
            <person name="Medema M.H."/>
            <person name="Devos D.P."/>
            <person name="Kaster A.-K."/>
            <person name="Ovreas L."/>
            <person name="Rohde M."/>
            <person name="Galperin M.Y."/>
            <person name="Jogler C."/>
        </authorList>
    </citation>
    <scope>NUCLEOTIDE SEQUENCE [LARGE SCALE GENOMIC DNA]</scope>
    <source>
        <strain evidence="3 4">Mal48</strain>
    </source>
</reference>
<dbReference type="KEGG" id="tpol:Mal48_39230"/>
<dbReference type="RefSeq" id="WP_145202939.1">
    <property type="nucleotide sequence ID" value="NZ_CP036267.1"/>
</dbReference>
<organism evidence="3 4">
    <name type="scientific">Thalassoglobus polymorphus</name>
    <dbReference type="NCBI Taxonomy" id="2527994"/>
    <lineage>
        <taxon>Bacteria</taxon>
        <taxon>Pseudomonadati</taxon>
        <taxon>Planctomycetota</taxon>
        <taxon>Planctomycetia</taxon>
        <taxon>Planctomycetales</taxon>
        <taxon>Planctomycetaceae</taxon>
        <taxon>Thalassoglobus</taxon>
    </lineage>
</organism>
<dbReference type="EMBL" id="CP036267">
    <property type="protein sequence ID" value="QDT34655.1"/>
    <property type="molecule type" value="Genomic_DNA"/>
</dbReference>
<dbReference type="Proteomes" id="UP000315724">
    <property type="component" value="Chromosome"/>
</dbReference>
<evidence type="ECO:0000313" key="4">
    <source>
        <dbReference type="Proteomes" id="UP000315724"/>
    </source>
</evidence>
<protein>
    <submittedName>
        <fullName evidence="3">VanZ like family protein</fullName>
    </submittedName>
</protein>
<keyword evidence="1" id="KW-0812">Transmembrane</keyword>
<name>A0A517QSQ5_9PLAN</name>
<dbReference type="OrthoDB" id="288647at2"/>
<feature type="transmembrane region" description="Helical" evidence="1">
    <location>
        <begin position="104"/>
        <end position="122"/>
    </location>
</feature>
<accession>A0A517QSQ5</accession>
<dbReference type="InterPro" id="IPR006976">
    <property type="entry name" value="VanZ-like"/>
</dbReference>
<evidence type="ECO:0000313" key="3">
    <source>
        <dbReference type="EMBL" id="QDT34655.1"/>
    </source>
</evidence>
<keyword evidence="1" id="KW-1133">Transmembrane helix</keyword>